<dbReference type="SUPFAM" id="SSF56784">
    <property type="entry name" value="HAD-like"/>
    <property type="match status" value="1"/>
</dbReference>
<dbReference type="SUPFAM" id="SSF81665">
    <property type="entry name" value="Calcium ATPase, transmembrane domain M"/>
    <property type="match status" value="1"/>
</dbReference>
<dbReference type="NCBIfam" id="TIGR01494">
    <property type="entry name" value="ATPase_P-type"/>
    <property type="match status" value="2"/>
</dbReference>
<dbReference type="InterPro" id="IPR004014">
    <property type="entry name" value="ATPase_P-typ_cation-transptr_N"/>
</dbReference>
<dbReference type="Gene3D" id="2.70.150.10">
    <property type="entry name" value="Calcium-transporting ATPase, cytoplasmic transduction domain A"/>
    <property type="match status" value="1"/>
</dbReference>
<dbReference type="KEGG" id="acel:acsn021_31810"/>
<evidence type="ECO:0000256" key="10">
    <source>
        <dbReference type="ARBA" id="ARBA00022840"/>
    </source>
</evidence>
<dbReference type="PROSITE" id="PS00154">
    <property type="entry name" value="ATPASE_E1_E2"/>
    <property type="match status" value="1"/>
</dbReference>
<dbReference type="PRINTS" id="PR00120">
    <property type="entry name" value="HATPASE"/>
</dbReference>
<organism evidence="16 17">
    <name type="scientific">Anaerocolumna cellulosilytica</name>
    <dbReference type="NCBI Taxonomy" id="433286"/>
    <lineage>
        <taxon>Bacteria</taxon>
        <taxon>Bacillati</taxon>
        <taxon>Bacillota</taxon>
        <taxon>Clostridia</taxon>
        <taxon>Lachnospirales</taxon>
        <taxon>Lachnospiraceae</taxon>
        <taxon>Anaerocolumna</taxon>
    </lineage>
</organism>
<dbReference type="SFLD" id="SFLDS00003">
    <property type="entry name" value="Haloacid_Dehalogenase"/>
    <property type="match status" value="1"/>
</dbReference>
<dbReference type="FunFam" id="3.40.50.1000:FF:000001">
    <property type="entry name" value="Phospholipid-transporting ATPase IC"/>
    <property type="match status" value="1"/>
</dbReference>
<dbReference type="RefSeq" id="WP_184093400.1">
    <property type="nucleotide sequence ID" value="NZ_AP023367.1"/>
</dbReference>
<dbReference type="InterPro" id="IPR036412">
    <property type="entry name" value="HAD-like_sf"/>
</dbReference>
<evidence type="ECO:0000256" key="13">
    <source>
        <dbReference type="ARBA" id="ARBA00022989"/>
    </source>
</evidence>
<keyword evidence="14" id="KW-0472">Membrane</keyword>
<keyword evidence="5" id="KW-0813">Transport</keyword>
<dbReference type="GO" id="GO:0046872">
    <property type="term" value="F:metal ion binding"/>
    <property type="evidence" value="ECO:0007669"/>
    <property type="project" value="UniProtKB-KW"/>
</dbReference>
<dbReference type="InterPro" id="IPR018303">
    <property type="entry name" value="ATPase_P-typ_P_site"/>
</dbReference>
<dbReference type="InterPro" id="IPR023214">
    <property type="entry name" value="HAD_sf"/>
</dbReference>
<dbReference type="InterPro" id="IPR023298">
    <property type="entry name" value="ATPase_P-typ_TM_dom_sf"/>
</dbReference>
<keyword evidence="17" id="KW-1185">Reference proteome</keyword>
<evidence type="ECO:0000313" key="17">
    <source>
        <dbReference type="Proteomes" id="UP000515561"/>
    </source>
</evidence>
<gene>
    <name evidence="16" type="ORF">acsn021_31810</name>
</gene>
<evidence type="ECO:0000256" key="6">
    <source>
        <dbReference type="ARBA" id="ARBA00022692"/>
    </source>
</evidence>
<dbReference type="Pfam" id="PF00689">
    <property type="entry name" value="Cation_ATPase_C"/>
    <property type="match status" value="1"/>
</dbReference>
<dbReference type="FunFam" id="1.20.1110.10:FF:000065">
    <property type="entry name" value="Sarcoplasmic/endoplasmic reticulum calcium ATPase 1"/>
    <property type="match status" value="1"/>
</dbReference>
<keyword evidence="5" id="KW-0109">Calcium transport</keyword>
<dbReference type="GO" id="GO:0016887">
    <property type="term" value="F:ATP hydrolysis activity"/>
    <property type="evidence" value="ECO:0007669"/>
    <property type="project" value="InterPro"/>
</dbReference>
<comment type="similarity">
    <text evidence="2">Belongs to the cation transport ATPase (P-type) (TC 3.A.3) family. Type IIA subfamily.</text>
</comment>
<dbReference type="GO" id="GO:0005388">
    <property type="term" value="F:P-type calcium transporter activity"/>
    <property type="evidence" value="ECO:0007669"/>
    <property type="project" value="UniProtKB-EC"/>
</dbReference>
<dbReference type="SFLD" id="SFLDF00027">
    <property type="entry name" value="p-type_atpase"/>
    <property type="match status" value="1"/>
</dbReference>
<dbReference type="Pfam" id="PF00690">
    <property type="entry name" value="Cation_ATPase_N"/>
    <property type="match status" value="1"/>
</dbReference>
<accession>A0A6S6R8F4</accession>
<keyword evidence="13" id="KW-1133">Transmembrane helix</keyword>
<dbReference type="GO" id="GO:0005886">
    <property type="term" value="C:plasma membrane"/>
    <property type="evidence" value="ECO:0007669"/>
    <property type="project" value="UniProtKB-SubCell"/>
</dbReference>
<evidence type="ECO:0000256" key="2">
    <source>
        <dbReference type="ARBA" id="ARBA00005675"/>
    </source>
</evidence>
<evidence type="ECO:0000256" key="11">
    <source>
        <dbReference type="ARBA" id="ARBA00022842"/>
    </source>
</evidence>
<dbReference type="GO" id="GO:0005524">
    <property type="term" value="F:ATP binding"/>
    <property type="evidence" value="ECO:0007669"/>
    <property type="project" value="UniProtKB-KW"/>
</dbReference>
<evidence type="ECO:0000256" key="5">
    <source>
        <dbReference type="ARBA" id="ARBA00022568"/>
    </source>
</evidence>
<dbReference type="Gene3D" id="3.40.1110.10">
    <property type="entry name" value="Calcium-transporting ATPase, cytoplasmic domain N"/>
    <property type="match status" value="1"/>
</dbReference>
<proteinExistence type="inferred from homology"/>
<dbReference type="InterPro" id="IPR006408">
    <property type="entry name" value="P-type_ATPase_IIB"/>
</dbReference>
<dbReference type="Pfam" id="PF08282">
    <property type="entry name" value="Hydrolase_3"/>
    <property type="match status" value="1"/>
</dbReference>
<dbReference type="NCBIfam" id="TIGR01517">
    <property type="entry name" value="ATPase-IIB_Ca"/>
    <property type="match status" value="1"/>
</dbReference>
<dbReference type="Pfam" id="PF13246">
    <property type="entry name" value="Cation_ATPase"/>
    <property type="match status" value="1"/>
</dbReference>
<keyword evidence="8" id="KW-0547">Nucleotide-binding</keyword>
<dbReference type="SUPFAM" id="SSF81660">
    <property type="entry name" value="Metal cation-transporting ATPase, ATP-binding domain N"/>
    <property type="match status" value="1"/>
</dbReference>
<evidence type="ECO:0000256" key="8">
    <source>
        <dbReference type="ARBA" id="ARBA00022741"/>
    </source>
</evidence>
<keyword evidence="7" id="KW-0479">Metal-binding</keyword>
<dbReference type="Gene3D" id="3.40.50.1000">
    <property type="entry name" value="HAD superfamily/HAD-like"/>
    <property type="match status" value="1"/>
</dbReference>
<protein>
    <recommendedName>
        <fullName evidence="3">P-type Ca(2+) transporter</fullName>
        <ecNumber evidence="3">7.2.2.10</ecNumber>
    </recommendedName>
</protein>
<evidence type="ECO:0000256" key="4">
    <source>
        <dbReference type="ARBA" id="ARBA00022475"/>
    </source>
</evidence>
<comment type="catalytic activity">
    <reaction evidence="15">
        <text>Ca(2+)(in) + ATP + H2O = Ca(2+)(out) + ADP + phosphate + H(+)</text>
        <dbReference type="Rhea" id="RHEA:18105"/>
        <dbReference type="ChEBI" id="CHEBI:15377"/>
        <dbReference type="ChEBI" id="CHEBI:15378"/>
        <dbReference type="ChEBI" id="CHEBI:29108"/>
        <dbReference type="ChEBI" id="CHEBI:30616"/>
        <dbReference type="ChEBI" id="CHEBI:43474"/>
        <dbReference type="ChEBI" id="CHEBI:456216"/>
        <dbReference type="EC" id="7.2.2.10"/>
    </reaction>
</comment>
<evidence type="ECO:0000256" key="7">
    <source>
        <dbReference type="ARBA" id="ARBA00022723"/>
    </source>
</evidence>
<dbReference type="FunFam" id="3.40.50.1000:FF:000028">
    <property type="entry name" value="Calcium-transporting P-type ATPase, putative"/>
    <property type="match status" value="1"/>
</dbReference>
<dbReference type="Gene3D" id="1.20.1110.10">
    <property type="entry name" value="Calcium-transporting ATPase, transmembrane domain"/>
    <property type="match status" value="1"/>
</dbReference>
<keyword evidence="10" id="KW-0067">ATP-binding</keyword>
<dbReference type="InterPro" id="IPR006068">
    <property type="entry name" value="ATPase_P-typ_cation-transptr_C"/>
</dbReference>
<dbReference type="SMART" id="SM00831">
    <property type="entry name" value="Cation_ATPase_N"/>
    <property type="match status" value="1"/>
</dbReference>
<dbReference type="SFLD" id="SFLDG00002">
    <property type="entry name" value="C1.7:_P-type_atpase_like"/>
    <property type="match status" value="1"/>
</dbReference>
<evidence type="ECO:0000256" key="14">
    <source>
        <dbReference type="ARBA" id="ARBA00023136"/>
    </source>
</evidence>
<evidence type="ECO:0000256" key="9">
    <source>
        <dbReference type="ARBA" id="ARBA00022837"/>
    </source>
</evidence>
<dbReference type="EC" id="7.2.2.10" evidence="3"/>
<dbReference type="AlphaFoldDB" id="A0A6S6R8F4"/>
<dbReference type="SUPFAM" id="SSF81653">
    <property type="entry name" value="Calcium ATPase, transduction domain A"/>
    <property type="match status" value="1"/>
</dbReference>
<evidence type="ECO:0000256" key="12">
    <source>
        <dbReference type="ARBA" id="ARBA00022967"/>
    </source>
</evidence>
<dbReference type="InterPro" id="IPR044492">
    <property type="entry name" value="P_typ_ATPase_HD_dom"/>
</dbReference>
<dbReference type="PRINTS" id="PR00119">
    <property type="entry name" value="CATATPASE"/>
</dbReference>
<evidence type="ECO:0000256" key="1">
    <source>
        <dbReference type="ARBA" id="ARBA00004651"/>
    </source>
</evidence>
<dbReference type="InterPro" id="IPR023299">
    <property type="entry name" value="ATPase_P-typ_cyto_dom_N"/>
</dbReference>
<comment type="subcellular location">
    <subcellularLocation>
        <location evidence="1">Cell membrane</location>
        <topology evidence="1">Multi-pass membrane protein</topology>
    </subcellularLocation>
</comment>
<dbReference type="EMBL" id="AP023367">
    <property type="protein sequence ID" value="BCJ95612.1"/>
    <property type="molecule type" value="Genomic_DNA"/>
</dbReference>
<reference evidence="16 17" key="1">
    <citation type="journal article" date="2016" name="Int. J. Syst. Evol. Microbiol.">
        <title>Descriptions of Anaerotaenia torta gen. nov., sp. nov. and Anaerocolumna cellulosilytica gen. nov., sp. nov. isolated from a methanogenic reactor of cattle waste.</title>
        <authorList>
            <person name="Uek A."/>
            <person name="Ohtaki Y."/>
            <person name="Kaku N."/>
            <person name="Ueki K."/>
        </authorList>
    </citation>
    <scope>NUCLEOTIDE SEQUENCE [LARGE SCALE GENOMIC DNA]</scope>
    <source>
        <strain evidence="16 17">SN021</strain>
    </source>
</reference>
<evidence type="ECO:0000256" key="3">
    <source>
        <dbReference type="ARBA" id="ARBA00012790"/>
    </source>
</evidence>
<evidence type="ECO:0000313" key="16">
    <source>
        <dbReference type="EMBL" id="BCJ95612.1"/>
    </source>
</evidence>
<name>A0A6S6R8F4_9FIRM</name>
<keyword evidence="6" id="KW-0812">Transmembrane</keyword>
<dbReference type="CDD" id="cd02089">
    <property type="entry name" value="P-type_ATPase_Ca_prok"/>
    <property type="match status" value="1"/>
</dbReference>
<keyword evidence="11" id="KW-0460">Magnesium</keyword>
<dbReference type="InterPro" id="IPR008250">
    <property type="entry name" value="ATPase_P-typ_transduc_dom_A_sf"/>
</dbReference>
<dbReference type="InterPro" id="IPR001757">
    <property type="entry name" value="P_typ_ATPase"/>
</dbReference>
<keyword evidence="12" id="KW-1278">Translocase</keyword>
<dbReference type="GO" id="GO:0140352">
    <property type="term" value="P:export from cell"/>
    <property type="evidence" value="ECO:0007669"/>
    <property type="project" value="UniProtKB-ARBA"/>
</dbReference>
<dbReference type="Proteomes" id="UP000515561">
    <property type="component" value="Chromosome"/>
</dbReference>
<dbReference type="PANTHER" id="PTHR42861">
    <property type="entry name" value="CALCIUM-TRANSPORTING ATPASE"/>
    <property type="match status" value="1"/>
</dbReference>
<sequence length="909" mass="98690">MMNWHSISKEEVIKLLESSPENGLSKKEVQKRQKKYGLNILEAKRKKNILAKFFSQFKDFMIITLICAAIISFMVSLMHGELDFVDPVIILFIITLNAVLGVLQESKAEKSLESLQKMSAPAASVLRDGVIESVDSKELVPGDIIFLETGHFVPADARIIHGVNLKIEEASLTGESHPVEKESELCLKEDTLLADRKNMVMATGIVTYGRGKAVVTATGMHTEVGHIARLIMEDETPMTPLQKRLAGTGKALGIAALFICIAIFILGILKDRPIFDMFMTSVSLAVAAIPEGLPAIVTIMLSLGVQRMAKKNAVIRKLPAVETLGSATVICSDKTGTLTQNKMTVTELASCQGKEHPDSAFSKFLLTLSALCNDSVLQVSGKGKQTQVNATGEPTEKALIMAAYHVDLMKSKLDSMNPRVYEIPFDSSRKLMTTVHKTAHDGIRSITKGAYDVLMNRCSYIYQNGKQVPITNGHLQQLNHLNQSMTEKALRVLAVAYKDIGSEQNLRAYTLQKNTDDACHTLESGMTLVGLIGMIDPPRPEVASAVLTCKMAGIKPVMITGDHVTTASAIAKELGIMSNDDLAMTGAELSFMNQEELIEQIPRFRVFARVSPEHKVRIVKAFQAKGEVVAMTGDGVNDAPALKAADIGCAMGITGTDVAKNAADMILTDDNFATIVAAVKEGRGIYDNIKKAIHFLLSCNIGEIITIFTAILIGLPSPLLAVQLLWVNLVTDSLPAISLGVEPAASDIMKKKPIPPTKGMFADGLMVKILIEGILIGFLSLLAFIIGIRFYDSEAIPKALMHHSTTVEMAASITPYIGRTMAFAVLSLSQLFHSFNMRSEHSLRKVGLFSNPKLVLSFIICAFLQVAVISIKPLAAIFKVVPLSAAQWSVVLVLSFLPIVIVEIQKGNK</sequence>
<keyword evidence="5" id="KW-0406">Ion transport</keyword>
<dbReference type="Pfam" id="PF00122">
    <property type="entry name" value="E1-E2_ATPase"/>
    <property type="match status" value="1"/>
</dbReference>
<dbReference type="FunFam" id="2.70.150.10:FF:000016">
    <property type="entry name" value="Calcium-transporting P-type ATPase putative"/>
    <property type="match status" value="1"/>
</dbReference>
<evidence type="ECO:0000256" key="15">
    <source>
        <dbReference type="ARBA" id="ARBA00048694"/>
    </source>
</evidence>
<keyword evidence="4" id="KW-1003">Cell membrane</keyword>
<keyword evidence="9" id="KW-0106">Calcium</keyword>
<dbReference type="InterPro" id="IPR059000">
    <property type="entry name" value="ATPase_P-type_domA"/>
</dbReference>